<dbReference type="AlphaFoldDB" id="A0A5P9NM58"/>
<feature type="chain" id="PRO_5024961497" description="Ysc84 actin-binding domain-containing protein" evidence="1">
    <location>
        <begin position="23"/>
        <end position="184"/>
    </location>
</feature>
<dbReference type="KEGG" id="halc:EY643_13535"/>
<gene>
    <name evidence="2" type="ORF">EY643_13535</name>
</gene>
<name>A0A5P9NM58_9GAMM</name>
<protein>
    <recommendedName>
        <fullName evidence="4">Ysc84 actin-binding domain-containing protein</fullName>
    </recommendedName>
</protein>
<dbReference type="Proteomes" id="UP000326287">
    <property type="component" value="Chromosome"/>
</dbReference>
<dbReference type="OrthoDB" id="198978at2"/>
<evidence type="ECO:0000256" key="1">
    <source>
        <dbReference type="SAM" id="SignalP"/>
    </source>
</evidence>
<reference evidence="2 3" key="1">
    <citation type="submission" date="2019-02" db="EMBL/GenBank/DDBJ databases">
        <authorList>
            <person name="Li S.-H."/>
        </authorList>
    </citation>
    <scope>NUCLEOTIDE SEQUENCE [LARGE SCALE GENOMIC DNA]</scope>
    <source>
        <strain evidence="2 3">IMCC14385</strain>
    </source>
</reference>
<dbReference type="EMBL" id="CP036422">
    <property type="protein sequence ID" value="QFU76596.1"/>
    <property type="molecule type" value="Genomic_DNA"/>
</dbReference>
<dbReference type="RefSeq" id="WP_153239738.1">
    <property type="nucleotide sequence ID" value="NZ_CP036422.1"/>
</dbReference>
<accession>A0A5P9NM58</accession>
<evidence type="ECO:0008006" key="4">
    <source>
        <dbReference type="Google" id="ProtNLM"/>
    </source>
</evidence>
<evidence type="ECO:0000313" key="2">
    <source>
        <dbReference type="EMBL" id="QFU76596.1"/>
    </source>
</evidence>
<keyword evidence="1" id="KW-0732">Signal</keyword>
<proteinExistence type="predicted"/>
<feature type="signal peptide" evidence="1">
    <location>
        <begin position="1"/>
        <end position="22"/>
    </location>
</feature>
<organism evidence="2 3">
    <name type="scientific">Halioglobus maricola</name>
    <dbReference type="NCBI Taxonomy" id="2601894"/>
    <lineage>
        <taxon>Bacteria</taxon>
        <taxon>Pseudomonadati</taxon>
        <taxon>Pseudomonadota</taxon>
        <taxon>Gammaproteobacteria</taxon>
        <taxon>Cellvibrionales</taxon>
        <taxon>Halieaceae</taxon>
        <taxon>Halioglobus</taxon>
    </lineage>
</organism>
<sequence length="184" mass="19973">MNTFKLLASTVLVVLCSACVVWEPVTYSDEQQESVELALAAFRAEEQLATYFNEASAFAVFPATYRAGAGFGAAYGQGWLFEGGDVTGRAMMTELFVGANVGVQGYRKILFFRGEWALDQFKRGRFEFTGQANATAVKSSVSASPAYHPEVAMFSQVKGGLLLEVSVGTQRYDFFPLAGDVVKP</sequence>
<keyword evidence="3" id="KW-1185">Reference proteome</keyword>
<evidence type="ECO:0000313" key="3">
    <source>
        <dbReference type="Proteomes" id="UP000326287"/>
    </source>
</evidence>